<organism evidence="1 2">
    <name type="scientific">Choanephora cucurbitarum</name>
    <dbReference type="NCBI Taxonomy" id="101091"/>
    <lineage>
        <taxon>Eukaryota</taxon>
        <taxon>Fungi</taxon>
        <taxon>Fungi incertae sedis</taxon>
        <taxon>Mucoromycota</taxon>
        <taxon>Mucoromycotina</taxon>
        <taxon>Mucoromycetes</taxon>
        <taxon>Mucorales</taxon>
        <taxon>Mucorineae</taxon>
        <taxon>Choanephoraceae</taxon>
        <taxon>Choanephoroideae</taxon>
        <taxon>Choanephora</taxon>
    </lineage>
</organism>
<sequence>MSLVIDLRPKHKVFDHYQLTIDLQRKFLFTKDNSCFMPSQVLCNILSEFEANAAYLKHIHYY</sequence>
<gene>
    <name evidence="1" type="ORF">A0J61_01095</name>
</gene>
<dbReference type="InParanoid" id="A0A1C7NPD5"/>
<keyword evidence="2" id="KW-1185">Reference proteome</keyword>
<accession>A0A1C7NPD5</accession>
<name>A0A1C7NPD5_9FUNG</name>
<proteinExistence type="predicted"/>
<evidence type="ECO:0000313" key="2">
    <source>
        <dbReference type="Proteomes" id="UP000093000"/>
    </source>
</evidence>
<dbReference type="Proteomes" id="UP000093000">
    <property type="component" value="Unassembled WGS sequence"/>
</dbReference>
<protein>
    <submittedName>
        <fullName evidence="1">Uncharacterized protein</fullName>
    </submittedName>
</protein>
<reference evidence="1 2" key="1">
    <citation type="submission" date="2016-03" db="EMBL/GenBank/DDBJ databases">
        <title>Choanephora cucurbitarum.</title>
        <authorList>
            <person name="Min B."/>
            <person name="Park H."/>
            <person name="Park J.-H."/>
            <person name="Shin H.-D."/>
            <person name="Choi I.-G."/>
        </authorList>
    </citation>
    <scope>NUCLEOTIDE SEQUENCE [LARGE SCALE GENOMIC DNA]</scope>
    <source>
        <strain evidence="1 2">KUS-F28377</strain>
    </source>
</reference>
<comment type="caution">
    <text evidence="1">The sequence shown here is derived from an EMBL/GenBank/DDBJ whole genome shotgun (WGS) entry which is preliminary data.</text>
</comment>
<evidence type="ECO:0000313" key="1">
    <source>
        <dbReference type="EMBL" id="OBZ90850.1"/>
    </source>
</evidence>
<dbReference type="AlphaFoldDB" id="A0A1C7NPD5"/>
<dbReference type="EMBL" id="LUGH01000031">
    <property type="protein sequence ID" value="OBZ90850.1"/>
    <property type="molecule type" value="Genomic_DNA"/>
</dbReference>